<feature type="region of interest" description="Disordered" evidence="11">
    <location>
        <begin position="1"/>
        <end position="22"/>
    </location>
</feature>
<feature type="domain" description="Pyruvate carboxyltransferase" evidence="12">
    <location>
        <begin position="30"/>
        <end position="308"/>
    </location>
</feature>
<dbReference type="PROSITE" id="PS00816">
    <property type="entry name" value="AIPM_HOMOCIT_SYNTH_2"/>
    <property type="match status" value="1"/>
</dbReference>
<dbReference type="SMART" id="SM00917">
    <property type="entry name" value="LeuA_dimer"/>
    <property type="match status" value="1"/>
</dbReference>
<dbReference type="InterPro" id="IPR005668">
    <property type="entry name" value="IPM_Synthase"/>
</dbReference>
<evidence type="ECO:0000256" key="1">
    <source>
        <dbReference type="ARBA" id="ARBA00000064"/>
    </source>
</evidence>
<dbReference type="PANTHER" id="PTHR46911">
    <property type="match status" value="1"/>
</dbReference>
<reference evidence="14" key="1">
    <citation type="submission" date="2019-11" db="EMBL/GenBank/DDBJ databases">
        <title>Isolation and characterization of two novel species in the genus Thiomicrorhabdus.</title>
        <authorList>
            <person name="Mochizuki J."/>
            <person name="Kojima H."/>
            <person name="Fukui M."/>
        </authorList>
    </citation>
    <scope>NUCLEOTIDE SEQUENCE [LARGE SCALE GENOMIC DNA]</scope>
    <source>
        <strain evidence="14">aks77</strain>
    </source>
</reference>
<dbReference type="InterPro" id="IPR000891">
    <property type="entry name" value="PYR_CT"/>
</dbReference>
<dbReference type="PROSITE" id="PS50991">
    <property type="entry name" value="PYR_CT"/>
    <property type="match status" value="1"/>
</dbReference>
<keyword evidence="6 10" id="KW-0028">Amino-acid biosynthesis</keyword>
<feature type="binding site" evidence="10">
    <location>
        <position position="39"/>
    </location>
    <ligand>
        <name>Mg(2+)</name>
        <dbReference type="ChEBI" id="CHEBI:18420"/>
    </ligand>
</feature>
<dbReference type="RefSeq" id="WP_425086059.1">
    <property type="nucleotide sequence ID" value="NZ_AP021889.1"/>
</dbReference>
<evidence type="ECO:0000313" key="13">
    <source>
        <dbReference type="EMBL" id="BBP44657.1"/>
    </source>
</evidence>
<dbReference type="AlphaFoldDB" id="A0A6F8PRJ8"/>
<comment type="catalytic activity">
    <reaction evidence="1 10">
        <text>3-methyl-2-oxobutanoate + acetyl-CoA + H2O = (2S)-2-isopropylmalate + CoA + H(+)</text>
        <dbReference type="Rhea" id="RHEA:21524"/>
        <dbReference type="ChEBI" id="CHEBI:1178"/>
        <dbReference type="ChEBI" id="CHEBI:11851"/>
        <dbReference type="ChEBI" id="CHEBI:15377"/>
        <dbReference type="ChEBI" id="CHEBI:15378"/>
        <dbReference type="ChEBI" id="CHEBI:57287"/>
        <dbReference type="ChEBI" id="CHEBI:57288"/>
        <dbReference type="EC" id="2.3.3.13"/>
    </reaction>
</comment>
<dbReference type="InterPro" id="IPR039371">
    <property type="entry name" value="LeuA_N_DRE-TIM"/>
</dbReference>
<dbReference type="Pfam" id="PF08502">
    <property type="entry name" value="LeuA_dimer"/>
    <property type="match status" value="1"/>
</dbReference>
<dbReference type="InterPro" id="IPR013785">
    <property type="entry name" value="Aldolase_TIM"/>
</dbReference>
<feature type="region of interest" description="Regulatory domain" evidence="10">
    <location>
        <begin position="440"/>
        <end position="552"/>
    </location>
</feature>
<keyword evidence="10" id="KW-0460">Magnesium</keyword>
<dbReference type="SUPFAM" id="SSF51569">
    <property type="entry name" value="Aldolase"/>
    <property type="match status" value="1"/>
</dbReference>
<comment type="pathway">
    <text evidence="2 10">Amino-acid biosynthesis; L-leucine biosynthesis; L-leucine from 3-methyl-2-oxobutanoate: step 1/4.</text>
</comment>
<dbReference type="GO" id="GO:0005737">
    <property type="term" value="C:cytoplasm"/>
    <property type="evidence" value="ECO:0007669"/>
    <property type="project" value="UniProtKB-SubCell"/>
</dbReference>
<evidence type="ECO:0000256" key="7">
    <source>
        <dbReference type="ARBA" id="ARBA00022679"/>
    </source>
</evidence>
<dbReference type="GO" id="GO:0003852">
    <property type="term" value="F:2-isopropylmalate synthase activity"/>
    <property type="evidence" value="ECO:0007669"/>
    <property type="project" value="UniProtKB-UniRule"/>
</dbReference>
<dbReference type="PANTHER" id="PTHR46911:SF1">
    <property type="entry name" value="2-ISOPROPYLMALATE SYNTHASE"/>
    <property type="match status" value="1"/>
</dbReference>
<dbReference type="PROSITE" id="PS00815">
    <property type="entry name" value="AIPM_HOMOCIT_SYNTH_1"/>
    <property type="match status" value="1"/>
</dbReference>
<evidence type="ECO:0000256" key="4">
    <source>
        <dbReference type="ARBA" id="ARBA00012973"/>
    </source>
</evidence>
<protein>
    <recommendedName>
        <fullName evidence="4 10">2-isopropylmalate synthase</fullName>
        <ecNumber evidence="4 10">2.3.3.13</ecNumber>
    </recommendedName>
    <alternativeName>
        <fullName evidence="10">Alpha-IPM synthase</fullName>
    </alternativeName>
    <alternativeName>
        <fullName evidence="10">Alpha-isopropylmalate synthase</fullName>
    </alternativeName>
</protein>
<gene>
    <name evidence="13" type="primary">leuA-2</name>
    <name evidence="10" type="synonym">leuA</name>
    <name evidence="13" type="ORF">THMIRHAS_00300</name>
</gene>
<evidence type="ECO:0000313" key="14">
    <source>
        <dbReference type="Proteomes" id="UP000501726"/>
    </source>
</evidence>
<accession>A0A6F8PRJ8</accession>
<evidence type="ECO:0000256" key="9">
    <source>
        <dbReference type="ARBA" id="ARBA00023304"/>
    </source>
</evidence>
<dbReference type="SUPFAM" id="SSF89000">
    <property type="entry name" value="post-HMGL domain-like"/>
    <property type="match status" value="1"/>
</dbReference>
<dbReference type="EMBL" id="AP021889">
    <property type="protein sequence ID" value="BBP44657.1"/>
    <property type="molecule type" value="Genomic_DNA"/>
</dbReference>
<dbReference type="Gene3D" id="3.30.160.270">
    <property type="match status" value="1"/>
</dbReference>
<proteinExistence type="inferred from homology"/>
<dbReference type="GO" id="GO:0009098">
    <property type="term" value="P:L-leucine biosynthetic process"/>
    <property type="evidence" value="ECO:0007669"/>
    <property type="project" value="UniProtKB-UniRule"/>
</dbReference>
<comment type="function">
    <text evidence="10">Catalyzes the condensation of the acetyl group of acetyl-CoA with 3-methyl-2-oxobutanoate (2-ketoisovalerate) to form 3-carboxy-3-hydroxy-4-methylpentanoate (2-isopropylmalate).</text>
</comment>
<dbReference type="Gene3D" id="3.20.20.70">
    <property type="entry name" value="Aldolase class I"/>
    <property type="match status" value="1"/>
</dbReference>
<dbReference type="CDD" id="cd07942">
    <property type="entry name" value="DRE_TIM_LeuA"/>
    <property type="match status" value="1"/>
</dbReference>
<dbReference type="HAMAP" id="MF_00572">
    <property type="entry name" value="LeuA_type2"/>
    <property type="match status" value="1"/>
</dbReference>
<dbReference type="Proteomes" id="UP000501726">
    <property type="component" value="Chromosome"/>
</dbReference>
<keyword evidence="10" id="KW-0963">Cytoplasm</keyword>
<evidence type="ECO:0000256" key="10">
    <source>
        <dbReference type="HAMAP-Rule" id="MF_00572"/>
    </source>
</evidence>
<organism evidence="13 14">
    <name type="scientific">Thiosulfatimonas sediminis</name>
    <dbReference type="NCBI Taxonomy" id="2675054"/>
    <lineage>
        <taxon>Bacteria</taxon>
        <taxon>Pseudomonadati</taxon>
        <taxon>Pseudomonadota</taxon>
        <taxon>Gammaproteobacteria</taxon>
        <taxon>Thiotrichales</taxon>
        <taxon>Piscirickettsiaceae</taxon>
        <taxon>Thiosulfatimonas</taxon>
    </lineage>
</organism>
<keyword evidence="14" id="KW-1185">Reference proteome</keyword>
<evidence type="ECO:0000256" key="11">
    <source>
        <dbReference type="SAM" id="MobiDB-lite"/>
    </source>
</evidence>
<evidence type="ECO:0000256" key="5">
    <source>
        <dbReference type="ARBA" id="ARBA00022430"/>
    </source>
</evidence>
<keyword evidence="5 10" id="KW-0432">Leucine biosynthesis</keyword>
<dbReference type="Pfam" id="PF00682">
    <property type="entry name" value="HMGL-like"/>
    <property type="match status" value="1"/>
</dbReference>
<dbReference type="SUPFAM" id="SSF110921">
    <property type="entry name" value="2-isopropylmalate synthase LeuA, allosteric (dimerisation) domain"/>
    <property type="match status" value="1"/>
</dbReference>
<sequence>MTMNPAKYRRNPTPNLPDRQWPNNHLEKAPIWVSVDLRDGNQALATPMNVEQKLKLWHELVDIGFKTIEIGFPSASQPEFDFTRRLIDENRIPDDVYVQVLVQAREHLIARTYEALKGVKKAVIHVYNTTSIVQRENVFEKSKDEIKAMAVQGAKWVQEYAEKASAENPQSEWVFQYSPESFSQTETDYAVEVCEAVMGVWQPTVDKPCILNLPATVESNSPNRFADQVEYFIRNLPNRDAALISIHTHNDRGCAVAAAELALLAGADRIEGTLLGNGERTGNMDIVTLAMNLYSEGIDPQLDFNNPEKWVEVVEEVTKIQTHPRHPWVGDVVYTAYSGSHQDAIRKCLLKQQDNQPWNVAYLPIDPKDIGRDYEAIIRVNSQSGKAGSAFILEQEYGLNMPKWVQMDFAGTAQKLAEEQGGVVSHVDLFAAFKTYYKFGQLNNRIESYQVNRDGDVETISLQFDGETWSGNGSGTLSALCDAYQQKTGKSIDVVDYAEHAVHMENMSNGKDAFAVAYVLLQTDEGKKVGVATAQDTVSAMIQATLKGIMAS</sequence>
<dbReference type="InterPro" id="IPR054692">
    <property type="entry name" value="LeuA-like_post-cat"/>
</dbReference>
<comment type="subcellular location">
    <subcellularLocation>
        <location evidence="10">Cytoplasm</location>
    </subcellularLocation>
</comment>
<feature type="binding site" evidence="10">
    <location>
        <position position="249"/>
    </location>
    <ligand>
        <name>Mg(2+)</name>
        <dbReference type="ChEBI" id="CHEBI:18420"/>
    </ligand>
</feature>
<name>A0A6F8PRJ8_9GAMM</name>
<evidence type="ECO:0000256" key="3">
    <source>
        <dbReference type="ARBA" id="ARBA00009767"/>
    </source>
</evidence>
<dbReference type="GO" id="GO:0000287">
    <property type="term" value="F:magnesium ion binding"/>
    <property type="evidence" value="ECO:0007669"/>
    <property type="project" value="UniProtKB-UniRule"/>
</dbReference>
<evidence type="ECO:0000256" key="2">
    <source>
        <dbReference type="ARBA" id="ARBA00004689"/>
    </source>
</evidence>
<dbReference type="InterPro" id="IPR002034">
    <property type="entry name" value="AIPM/Hcit_synth_CS"/>
</dbReference>
<evidence type="ECO:0000256" key="6">
    <source>
        <dbReference type="ARBA" id="ARBA00022605"/>
    </source>
</evidence>
<keyword evidence="7 10" id="KW-0808">Transferase</keyword>
<feature type="binding site" evidence="10">
    <location>
        <position position="247"/>
    </location>
    <ligand>
        <name>Mg(2+)</name>
        <dbReference type="ChEBI" id="CHEBI:18420"/>
    </ligand>
</feature>
<comment type="subunit">
    <text evidence="10">Homodimer.</text>
</comment>
<dbReference type="InterPro" id="IPR013709">
    <property type="entry name" value="2-isopropylmalate_synth_dimer"/>
</dbReference>
<evidence type="ECO:0000259" key="12">
    <source>
        <dbReference type="PROSITE" id="PS50991"/>
    </source>
</evidence>
<keyword evidence="9 10" id="KW-0100">Branched-chain amino acid biosynthesis</keyword>
<dbReference type="KEGG" id="tse:THMIRHAS_00300"/>
<dbReference type="Pfam" id="PF22615">
    <property type="entry name" value="IPMS_D2"/>
    <property type="match status" value="1"/>
</dbReference>
<comment type="similarity">
    <text evidence="3 10">Belongs to the alpha-IPM synthase/homocitrate synthase family. LeuA type 2 subfamily.</text>
</comment>
<dbReference type="EC" id="2.3.3.13" evidence="4 10"/>
<dbReference type="UniPathway" id="UPA00048">
    <property type="reaction ID" value="UER00070"/>
</dbReference>
<dbReference type="InterPro" id="IPR036230">
    <property type="entry name" value="LeuA_allosteric_dom_sf"/>
</dbReference>
<feature type="binding site" evidence="10">
    <location>
        <position position="283"/>
    </location>
    <ligand>
        <name>Mg(2+)</name>
        <dbReference type="ChEBI" id="CHEBI:18420"/>
    </ligand>
</feature>
<evidence type="ECO:0000256" key="8">
    <source>
        <dbReference type="ARBA" id="ARBA00022723"/>
    </source>
</evidence>
<dbReference type="NCBIfam" id="NF002991">
    <property type="entry name" value="PRK03739.1"/>
    <property type="match status" value="1"/>
</dbReference>
<keyword evidence="8 10" id="KW-0479">Metal-binding</keyword>
<dbReference type="GO" id="GO:0003985">
    <property type="term" value="F:acetyl-CoA C-acetyltransferase activity"/>
    <property type="evidence" value="ECO:0007669"/>
    <property type="project" value="UniProtKB-UniRule"/>
</dbReference>
<comment type="cofactor">
    <cofactor evidence="10">
        <name>Mg(2+)</name>
        <dbReference type="ChEBI" id="CHEBI:18420"/>
    </cofactor>
</comment>